<comment type="caution">
    <text evidence="1">The sequence shown here is derived from an EMBL/GenBank/DDBJ whole genome shotgun (WGS) entry which is preliminary data.</text>
</comment>
<evidence type="ECO:0000313" key="2">
    <source>
        <dbReference type="Proteomes" id="UP000298416"/>
    </source>
</evidence>
<dbReference type="AlphaFoldDB" id="A0A8X8YBT0"/>
<sequence length="161" mass="17868">MSVRCSGKGFDSSRQFHGVRSCVCTATKPIILEIQGTLLANTHLSSYSQGAWISIDRVAGLLLTGKSVWKYGTDSDLPLLPVVFFSIWVKSVENAKVDGLKVVNSMGFHLETTVFPLANHVAPVTVSAIKREAERYSLQRHKRHVDFSNINKFELQFASPM</sequence>
<name>A0A8X8YBT0_SALSN</name>
<keyword evidence="2" id="KW-1185">Reference proteome</keyword>
<accession>A0A8X8YBT0</accession>
<dbReference type="SUPFAM" id="SSF51126">
    <property type="entry name" value="Pectin lyase-like"/>
    <property type="match status" value="1"/>
</dbReference>
<dbReference type="InterPro" id="IPR011050">
    <property type="entry name" value="Pectin_lyase_fold/virulence"/>
</dbReference>
<evidence type="ECO:0000313" key="1">
    <source>
        <dbReference type="EMBL" id="KAG6426841.1"/>
    </source>
</evidence>
<proteinExistence type="predicted"/>
<dbReference type="EMBL" id="PNBA02000004">
    <property type="protein sequence ID" value="KAG6426841.1"/>
    <property type="molecule type" value="Genomic_DNA"/>
</dbReference>
<organism evidence="1">
    <name type="scientific">Salvia splendens</name>
    <name type="common">Scarlet sage</name>
    <dbReference type="NCBI Taxonomy" id="180675"/>
    <lineage>
        <taxon>Eukaryota</taxon>
        <taxon>Viridiplantae</taxon>
        <taxon>Streptophyta</taxon>
        <taxon>Embryophyta</taxon>
        <taxon>Tracheophyta</taxon>
        <taxon>Spermatophyta</taxon>
        <taxon>Magnoliopsida</taxon>
        <taxon>eudicotyledons</taxon>
        <taxon>Gunneridae</taxon>
        <taxon>Pentapetalae</taxon>
        <taxon>asterids</taxon>
        <taxon>lamiids</taxon>
        <taxon>Lamiales</taxon>
        <taxon>Lamiaceae</taxon>
        <taxon>Nepetoideae</taxon>
        <taxon>Mentheae</taxon>
        <taxon>Salviinae</taxon>
        <taxon>Salvia</taxon>
        <taxon>Salvia subgen. Calosphace</taxon>
        <taxon>core Calosphace</taxon>
    </lineage>
</organism>
<dbReference type="Proteomes" id="UP000298416">
    <property type="component" value="Unassembled WGS sequence"/>
</dbReference>
<reference evidence="1" key="2">
    <citation type="submission" date="2020-08" db="EMBL/GenBank/DDBJ databases">
        <title>Plant Genome Project.</title>
        <authorList>
            <person name="Zhang R.-G."/>
        </authorList>
    </citation>
    <scope>NUCLEOTIDE SEQUENCE</scope>
    <source>
        <strain evidence="1">Huo1</strain>
        <tissue evidence="1">Leaf</tissue>
    </source>
</reference>
<protein>
    <submittedName>
        <fullName evidence="1">Uncharacterized protein</fullName>
    </submittedName>
</protein>
<reference evidence="1" key="1">
    <citation type="submission" date="2018-01" db="EMBL/GenBank/DDBJ databases">
        <authorList>
            <person name="Mao J.F."/>
        </authorList>
    </citation>
    <scope>NUCLEOTIDE SEQUENCE</scope>
    <source>
        <strain evidence="1">Huo1</strain>
        <tissue evidence="1">Leaf</tissue>
    </source>
</reference>
<gene>
    <name evidence="1" type="ORF">SASPL_111076</name>
</gene>